<dbReference type="RefSeq" id="WP_160608820.1">
    <property type="nucleotide sequence ID" value="NZ_WTYF01000004.1"/>
</dbReference>
<name>A0A844Y2B0_9SPHN</name>
<gene>
    <name evidence="3" type="ORF">GRI42_12645</name>
</gene>
<proteinExistence type="predicted"/>
<dbReference type="OrthoDB" id="8014659at2"/>
<protein>
    <submittedName>
        <fullName evidence="3">Pilus assembly protein</fullName>
    </submittedName>
</protein>
<dbReference type="InterPro" id="IPR028087">
    <property type="entry name" value="Tad_N"/>
</dbReference>
<organism evidence="3 4">
    <name type="scientific">Qipengyuania gaetbuli</name>
    <dbReference type="NCBI Taxonomy" id="266952"/>
    <lineage>
        <taxon>Bacteria</taxon>
        <taxon>Pseudomonadati</taxon>
        <taxon>Pseudomonadota</taxon>
        <taxon>Alphaproteobacteria</taxon>
        <taxon>Sphingomonadales</taxon>
        <taxon>Erythrobacteraceae</taxon>
        <taxon>Qipengyuania</taxon>
    </lineage>
</organism>
<keyword evidence="4" id="KW-1185">Reference proteome</keyword>
<keyword evidence="1" id="KW-0472">Membrane</keyword>
<keyword evidence="1" id="KW-1133">Transmembrane helix</keyword>
<dbReference type="Proteomes" id="UP000444185">
    <property type="component" value="Unassembled WGS sequence"/>
</dbReference>
<evidence type="ECO:0000313" key="4">
    <source>
        <dbReference type="Proteomes" id="UP000444185"/>
    </source>
</evidence>
<sequence>MARALHHLRRFHKDQSGAVAATYALALIPLVAMAGLGFDYARMAGMDSELQNGADQAALAAATQLDGRVGACARAGNAAIGLVSNTTLLADGNDALTVGTAVGVSADQCSAFPAIRFFSEYTDRNNFTLATGDDDANYVEVTLDGREVTYSLVAVTGVANADGIALAVAGLGSAICKVPPVMMCNPNESNDPEFTIANYVGKGIRLVANVNGQNGAGEDPDEPVGSYGPGVFGYLETNAGNGAVATAQTLGRENFPGDCVSMDGADVKPGQQVSVLDALNVRFGIYANGLNNACGTGNTFCPPSANSRIDLVREVAPGGSGGSCAIGPGGFEVGPRPYRPVDAVNNIDPSNTQPMGYPRDKCHALSLAGNCSGNGSARIGDGNWDRAAYYATNGLGAMPTTWSNYGYAELSGRSTPTRYQQYRYDYDQRVSNLNRRTFQHTRTSPPIKTIDYEHQGTPFCQAPGIAPASTPDRRILSIAVINCTAEEVGASTTDADILKFVDVFLVEPVARRVGPDGTRFTNNSDVYVEVIGATTVGGGGTSGQEVRKDVPYLIE</sequence>
<feature type="transmembrane region" description="Helical" evidence="1">
    <location>
        <begin position="20"/>
        <end position="38"/>
    </location>
</feature>
<evidence type="ECO:0000313" key="3">
    <source>
        <dbReference type="EMBL" id="MXO52154.1"/>
    </source>
</evidence>
<evidence type="ECO:0000259" key="2">
    <source>
        <dbReference type="Pfam" id="PF13400"/>
    </source>
</evidence>
<feature type="domain" description="Putative Flp pilus-assembly TadG-like N-terminal" evidence="2">
    <location>
        <begin position="17"/>
        <end position="63"/>
    </location>
</feature>
<dbReference type="Pfam" id="PF13400">
    <property type="entry name" value="Tad"/>
    <property type="match status" value="1"/>
</dbReference>
<keyword evidence="1" id="KW-0812">Transmembrane</keyword>
<dbReference type="EMBL" id="WTYF01000004">
    <property type="protein sequence ID" value="MXO52154.1"/>
    <property type="molecule type" value="Genomic_DNA"/>
</dbReference>
<comment type="caution">
    <text evidence="3">The sequence shown here is derived from an EMBL/GenBank/DDBJ whole genome shotgun (WGS) entry which is preliminary data.</text>
</comment>
<accession>A0A844Y2B0</accession>
<dbReference type="AlphaFoldDB" id="A0A844Y2B0"/>
<reference evidence="3 4" key="1">
    <citation type="submission" date="2019-12" db="EMBL/GenBank/DDBJ databases">
        <title>Genomic-based taxomic classification of the family Erythrobacteraceae.</title>
        <authorList>
            <person name="Xu L."/>
        </authorList>
    </citation>
    <scope>NUCLEOTIDE SEQUENCE [LARGE SCALE GENOMIC DNA]</scope>
    <source>
        <strain evidence="3 4">DSM 16225</strain>
    </source>
</reference>
<evidence type="ECO:0000256" key="1">
    <source>
        <dbReference type="SAM" id="Phobius"/>
    </source>
</evidence>